<dbReference type="GO" id="GO:0050616">
    <property type="term" value="F:secologanin synthase activity"/>
    <property type="evidence" value="ECO:0007669"/>
    <property type="project" value="UniProtKB-EC"/>
</dbReference>
<dbReference type="GO" id="GO:0005506">
    <property type="term" value="F:iron ion binding"/>
    <property type="evidence" value="ECO:0007669"/>
    <property type="project" value="InterPro"/>
</dbReference>
<dbReference type="STRING" id="74649.A0A2P6Q9E9"/>
<evidence type="ECO:0000256" key="8">
    <source>
        <dbReference type="ARBA" id="ARBA00023004"/>
    </source>
</evidence>
<evidence type="ECO:0000256" key="7">
    <source>
        <dbReference type="ARBA" id="ARBA00023002"/>
    </source>
</evidence>
<dbReference type="SUPFAM" id="SSF48264">
    <property type="entry name" value="Cytochrome P450"/>
    <property type="match status" value="1"/>
</dbReference>
<keyword evidence="3 11" id="KW-0349">Heme</keyword>
<dbReference type="InterPro" id="IPR001128">
    <property type="entry name" value="Cyt_P450"/>
</dbReference>
<organism evidence="14 15">
    <name type="scientific">Rosa chinensis</name>
    <name type="common">China rose</name>
    <dbReference type="NCBI Taxonomy" id="74649"/>
    <lineage>
        <taxon>Eukaryota</taxon>
        <taxon>Viridiplantae</taxon>
        <taxon>Streptophyta</taxon>
        <taxon>Embryophyta</taxon>
        <taxon>Tracheophyta</taxon>
        <taxon>Spermatophyta</taxon>
        <taxon>Magnoliopsida</taxon>
        <taxon>eudicotyledons</taxon>
        <taxon>Gunneridae</taxon>
        <taxon>Pentapetalae</taxon>
        <taxon>rosids</taxon>
        <taxon>fabids</taxon>
        <taxon>Rosales</taxon>
        <taxon>Rosaceae</taxon>
        <taxon>Rosoideae</taxon>
        <taxon>Rosoideae incertae sedis</taxon>
        <taxon>Rosa</taxon>
    </lineage>
</organism>
<evidence type="ECO:0000256" key="4">
    <source>
        <dbReference type="ARBA" id="ARBA00022692"/>
    </source>
</evidence>
<dbReference type="GO" id="GO:0020037">
    <property type="term" value="F:heme binding"/>
    <property type="evidence" value="ECO:0007669"/>
    <property type="project" value="InterPro"/>
</dbReference>
<dbReference type="EC" id="1.14.19.62" evidence="14"/>
<evidence type="ECO:0000256" key="11">
    <source>
        <dbReference type="PIRSR" id="PIRSR602401-1"/>
    </source>
</evidence>
<keyword evidence="10 13" id="KW-0472">Membrane</keyword>
<keyword evidence="8 11" id="KW-0408">Iron</keyword>
<evidence type="ECO:0000313" key="14">
    <source>
        <dbReference type="EMBL" id="PRQ30809.1"/>
    </source>
</evidence>
<reference evidence="14 15" key="1">
    <citation type="journal article" date="2018" name="Nat. Genet.">
        <title>The Rosa genome provides new insights in the design of modern roses.</title>
        <authorList>
            <person name="Bendahmane M."/>
        </authorList>
    </citation>
    <scope>NUCLEOTIDE SEQUENCE [LARGE SCALE GENOMIC DNA]</scope>
    <source>
        <strain evidence="15">cv. Old Blush</strain>
    </source>
</reference>
<keyword evidence="9 12" id="KW-0503">Monooxygenase</keyword>
<evidence type="ECO:0000256" key="3">
    <source>
        <dbReference type="ARBA" id="ARBA00022617"/>
    </source>
</evidence>
<evidence type="ECO:0000313" key="15">
    <source>
        <dbReference type="Proteomes" id="UP000238479"/>
    </source>
</evidence>
<sequence>MLVALIRDGDRGRSKVHVHNSMLVALIRDGDRGRSKIFSSFGKGQLTVRFRQSNMEVAVSSWVALSLVFVSILIRWAWGVLNWLWLKPKKLERCLRGQGLKGNSYRLFYGDMKENSVMLTQAKSKPMNLSSSHDIASRFIPFLDRTVKTYGKNSFVWIGPIPRVNIMDPEDVKDVLTKLDDFRKPLNPLMKMLITGVASYEDEKWAKHRRIINPTFHVEKLKRMLPAFHQSCDQMIKEWESWVSKQGSSCELDVWPSFQNLTADAISRTAFGSSYEEGRKIFKLLKEQISYVVKSMQSVYIPGWRFLPTKMNNRMKQVDKEITGLLKGIINKREQAIKAGEATKDDLLGALMESNLNDIQEHGKNNKDVGMSIEDVIGECKLFYFAGQESTSVLLVWTVVLLGQNQIWQDQARQEVLQVFGSNKPDFDGLSHLKVVTMILLEVLRLYPALVVLFRTTNKTIQLGKFSLPAGVEVGLSTLLIHRDKELWGDDANEFKPERFLKGVSKATKSPYSFIPFGGGPRICIGQNFALTEAKLAIALILQHFTFVLSPSYAHAPSAPMIKPQYGVPIILQKR</sequence>
<evidence type="ECO:0000256" key="12">
    <source>
        <dbReference type="RuleBase" id="RU000461"/>
    </source>
</evidence>
<dbReference type="Gramene" id="PRQ30809">
    <property type="protein sequence ID" value="PRQ30809"/>
    <property type="gene ID" value="RchiOBHm_Chr5g0028671"/>
</dbReference>
<dbReference type="PRINTS" id="PR00463">
    <property type="entry name" value="EP450I"/>
</dbReference>
<evidence type="ECO:0000256" key="13">
    <source>
        <dbReference type="SAM" id="Phobius"/>
    </source>
</evidence>
<dbReference type="Proteomes" id="UP000238479">
    <property type="component" value="Chromosome 5"/>
</dbReference>
<proteinExistence type="inferred from homology"/>
<comment type="subcellular location">
    <subcellularLocation>
        <location evidence="1">Membrane</location>
        <topology evidence="1">Single-pass membrane protein</topology>
    </subcellularLocation>
</comment>
<dbReference type="Gene3D" id="1.10.630.10">
    <property type="entry name" value="Cytochrome P450"/>
    <property type="match status" value="1"/>
</dbReference>
<protein>
    <submittedName>
        <fullName evidence="14">Putative secologanin synthase</fullName>
        <ecNumber evidence="14">1.14.19.62</ecNumber>
    </submittedName>
</protein>
<comment type="cofactor">
    <cofactor evidence="11">
        <name>heme</name>
        <dbReference type="ChEBI" id="CHEBI:30413"/>
    </cofactor>
</comment>
<name>A0A2P6Q9E9_ROSCH</name>
<dbReference type="InterPro" id="IPR036396">
    <property type="entry name" value="Cyt_P450_sf"/>
</dbReference>
<keyword evidence="7 12" id="KW-0560">Oxidoreductase</keyword>
<dbReference type="PROSITE" id="PS00086">
    <property type="entry name" value="CYTOCHROME_P450"/>
    <property type="match status" value="1"/>
</dbReference>
<evidence type="ECO:0000256" key="10">
    <source>
        <dbReference type="ARBA" id="ARBA00023136"/>
    </source>
</evidence>
<dbReference type="FunFam" id="1.10.630.10:FF:000029">
    <property type="entry name" value="Cytochrome P450 734A1"/>
    <property type="match status" value="1"/>
</dbReference>
<evidence type="ECO:0000256" key="9">
    <source>
        <dbReference type="ARBA" id="ARBA00023033"/>
    </source>
</evidence>
<keyword evidence="15" id="KW-1185">Reference proteome</keyword>
<dbReference type="Pfam" id="PF00067">
    <property type="entry name" value="p450"/>
    <property type="match status" value="1"/>
</dbReference>
<feature type="transmembrane region" description="Helical" evidence="13">
    <location>
        <begin position="62"/>
        <end position="86"/>
    </location>
</feature>
<dbReference type="EMBL" id="PDCK01000043">
    <property type="protein sequence ID" value="PRQ30809.1"/>
    <property type="molecule type" value="Genomic_DNA"/>
</dbReference>
<keyword evidence="6 13" id="KW-1133">Transmembrane helix</keyword>
<dbReference type="PANTHER" id="PTHR24282">
    <property type="entry name" value="CYTOCHROME P450 FAMILY MEMBER"/>
    <property type="match status" value="1"/>
</dbReference>
<accession>A0A2P6Q9E9</accession>
<dbReference type="GO" id="GO:0004497">
    <property type="term" value="F:monooxygenase activity"/>
    <property type="evidence" value="ECO:0007669"/>
    <property type="project" value="UniProtKB-KW"/>
</dbReference>
<keyword evidence="4 13" id="KW-0812">Transmembrane</keyword>
<evidence type="ECO:0000256" key="5">
    <source>
        <dbReference type="ARBA" id="ARBA00022723"/>
    </source>
</evidence>
<feature type="binding site" description="axial binding residue" evidence="11">
    <location>
        <position position="524"/>
    </location>
    <ligand>
        <name>heme</name>
        <dbReference type="ChEBI" id="CHEBI:30413"/>
    </ligand>
    <ligandPart>
        <name>Fe</name>
        <dbReference type="ChEBI" id="CHEBI:18248"/>
    </ligandPart>
</feature>
<gene>
    <name evidence="14" type="ORF">RchiOBHm_Chr5g0028671</name>
</gene>
<dbReference type="OMA" id="QIELAMF"/>
<comment type="caution">
    <text evidence="14">The sequence shown here is derived from an EMBL/GenBank/DDBJ whole genome shotgun (WGS) entry which is preliminary data.</text>
</comment>
<comment type="similarity">
    <text evidence="2 12">Belongs to the cytochrome P450 family.</text>
</comment>
<dbReference type="InterPro" id="IPR017972">
    <property type="entry name" value="Cyt_P450_CS"/>
</dbReference>
<evidence type="ECO:0000256" key="6">
    <source>
        <dbReference type="ARBA" id="ARBA00022989"/>
    </source>
</evidence>
<dbReference type="InterPro" id="IPR050665">
    <property type="entry name" value="Cytochrome_P450_Monooxygen"/>
</dbReference>
<dbReference type="PRINTS" id="PR00385">
    <property type="entry name" value="P450"/>
</dbReference>
<dbReference type="AlphaFoldDB" id="A0A2P6Q9E9"/>
<dbReference type="GO" id="GO:0016020">
    <property type="term" value="C:membrane"/>
    <property type="evidence" value="ECO:0007669"/>
    <property type="project" value="UniProtKB-SubCell"/>
</dbReference>
<dbReference type="GO" id="GO:0016705">
    <property type="term" value="F:oxidoreductase activity, acting on paired donors, with incorporation or reduction of molecular oxygen"/>
    <property type="evidence" value="ECO:0007669"/>
    <property type="project" value="InterPro"/>
</dbReference>
<dbReference type="PANTHER" id="PTHR24282:SF255">
    <property type="entry name" value="CYTOCHROME P450 72A11-RELATED"/>
    <property type="match status" value="1"/>
</dbReference>
<keyword evidence="5 11" id="KW-0479">Metal-binding</keyword>
<dbReference type="InterPro" id="IPR002401">
    <property type="entry name" value="Cyt_P450_E_grp-I"/>
</dbReference>
<evidence type="ECO:0000256" key="2">
    <source>
        <dbReference type="ARBA" id="ARBA00010617"/>
    </source>
</evidence>
<evidence type="ECO:0000256" key="1">
    <source>
        <dbReference type="ARBA" id="ARBA00004167"/>
    </source>
</evidence>